<feature type="compositionally biased region" description="Polar residues" evidence="1">
    <location>
        <begin position="1075"/>
        <end position="1085"/>
    </location>
</feature>
<evidence type="ECO:0000313" key="3">
    <source>
        <dbReference type="Proteomes" id="UP000006753"/>
    </source>
</evidence>
<feature type="compositionally biased region" description="Basic and acidic residues" evidence="1">
    <location>
        <begin position="432"/>
        <end position="461"/>
    </location>
</feature>
<dbReference type="Proteomes" id="UP000006753">
    <property type="component" value="Unassembled WGS sequence"/>
</dbReference>
<dbReference type="KEGG" id="mbe:MBM_06162"/>
<organism evidence="2 3">
    <name type="scientific">Marssonina brunnea f. sp. multigermtubi (strain MB_m1)</name>
    <name type="common">Marssonina leaf spot fungus</name>
    <dbReference type="NCBI Taxonomy" id="1072389"/>
    <lineage>
        <taxon>Eukaryota</taxon>
        <taxon>Fungi</taxon>
        <taxon>Dikarya</taxon>
        <taxon>Ascomycota</taxon>
        <taxon>Pezizomycotina</taxon>
        <taxon>Leotiomycetes</taxon>
        <taxon>Helotiales</taxon>
        <taxon>Drepanopezizaceae</taxon>
        <taxon>Drepanopeziza</taxon>
    </lineage>
</organism>
<dbReference type="HOGENOM" id="CLU_007461_0_0_1"/>
<dbReference type="EMBL" id="JH921441">
    <property type="protein sequence ID" value="EKD15534.1"/>
    <property type="molecule type" value="Genomic_DNA"/>
</dbReference>
<feature type="compositionally biased region" description="Basic and acidic residues" evidence="1">
    <location>
        <begin position="543"/>
        <end position="567"/>
    </location>
</feature>
<feature type="compositionally biased region" description="Basic and acidic residues" evidence="1">
    <location>
        <begin position="326"/>
        <end position="336"/>
    </location>
</feature>
<evidence type="ECO:0000256" key="1">
    <source>
        <dbReference type="SAM" id="MobiDB-lite"/>
    </source>
</evidence>
<evidence type="ECO:0000313" key="2">
    <source>
        <dbReference type="EMBL" id="EKD15534.1"/>
    </source>
</evidence>
<protein>
    <submittedName>
        <fullName evidence="2">Uncharacterized protein</fullName>
    </submittedName>
</protein>
<name>K1XSN3_MARBU</name>
<feature type="compositionally biased region" description="Polar residues" evidence="1">
    <location>
        <begin position="264"/>
        <end position="274"/>
    </location>
</feature>
<feature type="compositionally biased region" description="Acidic residues" evidence="1">
    <location>
        <begin position="869"/>
        <end position="885"/>
    </location>
</feature>
<feature type="compositionally biased region" description="Polar residues" evidence="1">
    <location>
        <begin position="1009"/>
        <end position="1036"/>
    </location>
</feature>
<feature type="compositionally biased region" description="Acidic residues" evidence="1">
    <location>
        <begin position="964"/>
        <end position="984"/>
    </location>
</feature>
<feature type="compositionally biased region" description="Polar residues" evidence="1">
    <location>
        <begin position="1208"/>
        <end position="1221"/>
    </location>
</feature>
<feature type="compositionally biased region" description="Basic and acidic residues" evidence="1">
    <location>
        <begin position="633"/>
        <end position="643"/>
    </location>
</feature>
<feature type="compositionally biased region" description="Pro residues" evidence="1">
    <location>
        <begin position="708"/>
        <end position="723"/>
    </location>
</feature>
<feature type="compositionally biased region" description="Polar residues" evidence="1">
    <location>
        <begin position="246"/>
        <end position="257"/>
    </location>
</feature>
<reference evidence="2 3" key="1">
    <citation type="journal article" date="2012" name="BMC Genomics">
        <title>Sequencing the genome of Marssonina brunnea reveals fungus-poplar co-evolution.</title>
        <authorList>
            <person name="Zhu S."/>
            <person name="Cao Y.-Z."/>
            <person name="Jiang C."/>
            <person name="Tan B.-Y."/>
            <person name="Wang Z."/>
            <person name="Feng S."/>
            <person name="Zhang L."/>
            <person name="Su X.-H."/>
            <person name="Brejova B."/>
            <person name="Vinar T."/>
            <person name="Xu M."/>
            <person name="Wang M.-X."/>
            <person name="Zhang S.-G."/>
            <person name="Huang M.-R."/>
            <person name="Wu R."/>
            <person name="Zhou Y."/>
        </authorList>
    </citation>
    <scope>NUCLEOTIDE SEQUENCE [LARGE SCALE GENOMIC DNA]</scope>
    <source>
        <strain evidence="2 3">MB_m1</strain>
    </source>
</reference>
<dbReference type="OrthoDB" id="3526078at2759"/>
<keyword evidence="3" id="KW-1185">Reference proteome</keyword>
<accession>K1XSN3</accession>
<feature type="region of interest" description="Disordered" evidence="1">
    <location>
        <begin position="488"/>
        <end position="525"/>
    </location>
</feature>
<feature type="compositionally biased region" description="Polar residues" evidence="1">
    <location>
        <begin position="378"/>
        <end position="398"/>
    </location>
</feature>
<feature type="compositionally biased region" description="Basic residues" evidence="1">
    <location>
        <begin position="989"/>
        <end position="1000"/>
    </location>
</feature>
<feature type="region of interest" description="Disordered" evidence="1">
    <location>
        <begin position="214"/>
        <end position="462"/>
    </location>
</feature>
<feature type="compositionally biased region" description="Low complexity" evidence="1">
    <location>
        <begin position="815"/>
        <end position="831"/>
    </location>
</feature>
<feature type="compositionally biased region" description="Acidic residues" evidence="1">
    <location>
        <begin position="1100"/>
        <end position="1124"/>
    </location>
</feature>
<feature type="compositionally biased region" description="Polar residues" evidence="1">
    <location>
        <begin position="354"/>
        <end position="369"/>
    </location>
</feature>
<dbReference type="AlphaFoldDB" id="K1XSN3"/>
<sequence>MDSPMGPPMPAGYSLRVQLFAPDAYDSSDKPIRNFRVVASPDCTVEEFCLEASRIHQMNYGTPLSLKKVQDDQQFDITQGEILGNLFTSMSTIRCIQASSVPGARDSVAPNSALRFDPAVSLKRERDGVPRANGSTPGNSWSSNKRRRVADPDEPLPSRENIEVVHESPKTNGHIPDLNVVPNSQESVILGNPEGPFKSLRHVRITSLPKTVNEIRETPPPIPPPALILPSHERGSADHKNRQPDNDTTVLSHSSPLAQEPVRAQSQTSNQRAKSANYHVQRATERGTSVSAAATSPMSIEQRPIQNGVSSTSHRRQESRPTVLEKSGRSGQRNEDSIYDVITTDDEKTAISRAKNSATKTRNSPNSGLSGPAWAKNKFSTPPNGNRRSSASREQSTPGELPMTPNSKQREERQNPQADEIRKARIAAAEAADLRRRETKEAREVEERRKAEEERAKREEQEQIEVENFQRGEAERKASATKAALLKKEQEVVEEERRREQARIANEKAEAEKRVQEERLAQDKAAIDEAQRLRAVDIAAEELRKSNEALKQKEKTHPPENSREPKSHTPILPPSRTPSSNSNVQSSTPFIPGGRKSALKHSASSQALRSSSPAGSRESADESLPKSVNRRVSFRDEHERKETPVMPPTRIVSKPKTSTPVTVPRAAVTPQAQHKAVIPRSETLKGSAPAPHTAVPTGSAPKPSQVTPIPPPVRKYTPIPLPPTISSLGRKITPIAQKKATLVPKDPTPPEPTRKGTPVPEIPVARKSVTPGSQSTSKMSPPAKNSARKSITPAPEVSSRKSTTLAPVAKGKSKSVQSELESMSVSSNSSDGSDEDIPSRRIPEKPSFGLNGLKRAQPVREASRNQDVSDSEEDVDMDKGVDEEETQSHDSRGSRSPVVFTQHSSMGKPSKPRRSVSPESEDGSEFEASEDEQEDSDSDMGGNRKRIPRAKNQFVIDKANENVSSEDDSDAAEDDGDEEQDAEEDIRHSSPHLPRHKKFVKASPEPNGRGQSNCKDSSSEGYNTQEEIDQQLTSSMYEAHSMIPESSAIVYPPTSSIAPRPAIKFGTSLSSLTRNRSALATSSAIQAPKGRSGQRTQLLADDEDSEDIDDSEEESSSDSSESDDDAVKTVAQNSRSKEPAQVTVYSDSDSSESESEEQKQAKKARNQLSLEIAALQTSDSGIPSPKLYNMNTQQLDTGKENKRRTSSRKVGNLTSGYKFNL</sequence>
<dbReference type="InParanoid" id="K1XSN3"/>
<feature type="compositionally biased region" description="Low complexity" evidence="1">
    <location>
        <begin position="602"/>
        <end position="616"/>
    </location>
</feature>
<proteinExistence type="predicted"/>
<feature type="compositionally biased region" description="Basic and acidic residues" evidence="1">
    <location>
        <begin position="231"/>
        <end position="245"/>
    </location>
</feature>
<dbReference type="OMA" id="HERGSAD"/>
<feature type="compositionally biased region" description="Acidic residues" evidence="1">
    <location>
        <begin position="919"/>
        <end position="938"/>
    </location>
</feature>
<feature type="compositionally biased region" description="Polar residues" evidence="1">
    <location>
        <begin position="133"/>
        <end position="143"/>
    </location>
</feature>
<feature type="region of interest" description="Disordered" evidence="1">
    <location>
        <begin position="1075"/>
        <end position="1221"/>
    </location>
</feature>
<feature type="compositionally biased region" description="Polar residues" evidence="1">
    <location>
        <begin position="770"/>
        <end position="779"/>
    </location>
</feature>
<dbReference type="eggNOG" id="ENOG502T4U2">
    <property type="taxonomic scope" value="Eukaryota"/>
</dbReference>
<gene>
    <name evidence="2" type="ORF">MBM_06162</name>
</gene>
<feature type="compositionally biased region" description="Polar residues" evidence="1">
    <location>
        <begin position="286"/>
        <end position="312"/>
    </location>
</feature>
<feature type="region of interest" description="Disordered" evidence="1">
    <location>
        <begin position="543"/>
        <end position="1038"/>
    </location>
</feature>
<feature type="compositionally biased region" description="Polar residues" evidence="1">
    <location>
        <begin position="577"/>
        <end position="589"/>
    </location>
</feature>
<feature type="compositionally biased region" description="Pro residues" evidence="1">
    <location>
        <begin position="218"/>
        <end position="227"/>
    </location>
</feature>
<feature type="region of interest" description="Disordered" evidence="1">
    <location>
        <begin position="119"/>
        <end position="158"/>
    </location>
</feature>
<feature type="compositionally biased region" description="Basic and acidic residues" evidence="1">
    <location>
        <begin position="408"/>
        <end position="423"/>
    </location>
</feature>